<comment type="caution">
    <text evidence="2">The sequence shown here is derived from an EMBL/GenBank/DDBJ whole genome shotgun (WGS) entry which is preliminary data.</text>
</comment>
<proteinExistence type="predicted"/>
<reference evidence="3" key="1">
    <citation type="submission" date="2017-09" db="EMBL/GenBank/DDBJ databases">
        <title>Depth-based differentiation of microbial function through sediment-hosted aquifers and enrichment of novel symbionts in the deep terrestrial subsurface.</title>
        <authorList>
            <person name="Probst A.J."/>
            <person name="Ladd B."/>
            <person name="Jarett J.K."/>
            <person name="Geller-Mcgrath D.E."/>
            <person name="Sieber C.M.K."/>
            <person name="Emerson J.B."/>
            <person name="Anantharaman K."/>
            <person name="Thomas B.C."/>
            <person name="Malmstrom R."/>
            <person name="Stieglmeier M."/>
            <person name="Klingl A."/>
            <person name="Woyke T."/>
            <person name="Ryan C.M."/>
            <person name="Banfield J.F."/>
        </authorList>
    </citation>
    <scope>NUCLEOTIDE SEQUENCE [LARGE SCALE GENOMIC DNA]</scope>
</reference>
<dbReference type="Proteomes" id="UP000229784">
    <property type="component" value="Unassembled WGS sequence"/>
</dbReference>
<feature type="coiled-coil region" evidence="1">
    <location>
        <begin position="442"/>
        <end position="469"/>
    </location>
</feature>
<evidence type="ECO:0000313" key="3">
    <source>
        <dbReference type="Proteomes" id="UP000229784"/>
    </source>
</evidence>
<protein>
    <submittedName>
        <fullName evidence="2">Uncharacterized protein</fullName>
    </submittedName>
</protein>
<gene>
    <name evidence="2" type="ORF">COT20_01385</name>
</gene>
<feature type="coiled-coil region" evidence="1">
    <location>
        <begin position="170"/>
        <end position="202"/>
    </location>
</feature>
<accession>A0A2M6XUV2</accession>
<dbReference type="AlphaFoldDB" id="A0A2M6XUV2"/>
<evidence type="ECO:0000256" key="1">
    <source>
        <dbReference type="SAM" id="Coils"/>
    </source>
</evidence>
<keyword evidence="1" id="KW-0175">Coiled coil</keyword>
<organism evidence="2 3">
    <name type="scientific">bacterium (Candidatus Gribaldobacteria) CG08_land_8_20_14_0_20_39_15</name>
    <dbReference type="NCBI Taxonomy" id="2014273"/>
    <lineage>
        <taxon>Bacteria</taxon>
        <taxon>Candidatus Gribaldobacteria</taxon>
    </lineage>
</organism>
<dbReference type="EMBL" id="PEXQ01000033">
    <property type="protein sequence ID" value="PIU15753.1"/>
    <property type="molecule type" value="Genomic_DNA"/>
</dbReference>
<sequence>MLLKRRRKLFVSHIYFFLGLLIILAGFGLSGSNVILAADNSKAVMVAVKGILPEKDLIEAFCLNSQWRARDFLAWVQVYDNFTASSSEKFFKTNQNHIFPDSEQFQKESEVKLLTICTSTSYSTALENFQNLAALEKSVQSELRNVDVILKTYFQEQIDLQKARISPINKAELKNLISQEKAKKEKELKRLAEQMVKLAEQNLKTIISGKKFSDFQEAQNYAAFITKQQQKDISEQLTRMSYQMQAELKQQADSLATNFLKKQNSGFNEILQELQQTHSELLSAYEKKIKANEKLKTKALEKRKNLIMVLLDKELTSFKNQGIVQNQTIIRQLNELRQTFLDKAQAAVKASDSNGLKKAIEGAQASWQEARSAMPEVKLSSENVELICSSTSAFIANIKPQLENLTQKIQSISNTATERAKVCRAHQERKGCLTFNTLINHLTSLESDAKNFSDLLANLENQCNDQKGNTKNNILKTINLVQKSGLKLQADWADWKNQWPQYQEAI</sequence>
<evidence type="ECO:0000313" key="2">
    <source>
        <dbReference type="EMBL" id="PIU15753.1"/>
    </source>
</evidence>
<name>A0A2M6XUV2_9BACT</name>